<evidence type="ECO:0000313" key="4">
    <source>
        <dbReference type="Proteomes" id="UP000434409"/>
    </source>
</evidence>
<dbReference type="Pfam" id="PF01078">
    <property type="entry name" value="Mg_chelatase"/>
    <property type="match status" value="1"/>
</dbReference>
<dbReference type="GO" id="GO:0005524">
    <property type="term" value="F:ATP binding"/>
    <property type="evidence" value="ECO:0007669"/>
    <property type="project" value="InterPro"/>
</dbReference>
<dbReference type="Gene3D" id="3.40.50.300">
    <property type="entry name" value="P-loop containing nucleotide triphosphate hydrolases"/>
    <property type="match status" value="1"/>
</dbReference>
<dbReference type="SUPFAM" id="SSF52540">
    <property type="entry name" value="P-loop containing nucleoside triphosphate hydrolases"/>
    <property type="match status" value="1"/>
</dbReference>
<proteinExistence type="inferred from homology"/>
<name>A0A6N7UT49_9FIRM</name>
<organism evidence="3 4">
    <name type="scientific">Suipraeoptans intestinalis</name>
    <dbReference type="NCBI Taxonomy" id="2606628"/>
    <lineage>
        <taxon>Bacteria</taxon>
        <taxon>Bacillati</taxon>
        <taxon>Bacillota</taxon>
        <taxon>Clostridia</taxon>
        <taxon>Lachnospirales</taxon>
        <taxon>Lachnospiraceae</taxon>
        <taxon>Suipraeoptans</taxon>
    </lineage>
</organism>
<reference evidence="3 4" key="1">
    <citation type="submission" date="2019-08" db="EMBL/GenBank/DDBJ databases">
        <title>In-depth cultivation of the pig gut microbiome towards novel bacterial diversity and tailored functional studies.</title>
        <authorList>
            <person name="Wylensek D."/>
            <person name="Hitch T.C.A."/>
            <person name="Clavel T."/>
        </authorList>
    </citation>
    <scope>NUCLEOTIDE SEQUENCE [LARGE SCALE GENOMIC DNA]</scope>
    <source>
        <strain evidence="3 4">68-1-5</strain>
    </source>
</reference>
<keyword evidence="4" id="KW-1185">Reference proteome</keyword>
<comment type="similarity">
    <text evidence="1">Belongs to the Mg-chelatase subunits D/I family. ComM subfamily.</text>
</comment>
<accession>A0A6N7UT49</accession>
<dbReference type="InterPro" id="IPR004482">
    <property type="entry name" value="Mg_chelat-rel"/>
</dbReference>
<protein>
    <submittedName>
        <fullName evidence="3">YifB family Mg chelatase-like AAA ATPase</fullName>
    </submittedName>
</protein>
<dbReference type="SMART" id="SM00382">
    <property type="entry name" value="AAA"/>
    <property type="match status" value="1"/>
</dbReference>
<dbReference type="InterPro" id="IPR000523">
    <property type="entry name" value="Mg_chelatse_chII-like_cat_dom"/>
</dbReference>
<dbReference type="InterPro" id="IPR014721">
    <property type="entry name" value="Ribsml_uS5_D2-typ_fold_subgr"/>
</dbReference>
<dbReference type="InterPro" id="IPR045006">
    <property type="entry name" value="CHLI-like"/>
</dbReference>
<comment type="caution">
    <text evidence="3">The sequence shown here is derived from an EMBL/GenBank/DDBJ whole genome shotgun (WGS) entry which is preliminary data.</text>
</comment>
<dbReference type="InterPro" id="IPR003593">
    <property type="entry name" value="AAA+_ATPase"/>
</dbReference>
<dbReference type="EMBL" id="VULY01000018">
    <property type="protein sequence ID" value="MSR94451.1"/>
    <property type="molecule type" value="Genomic_DNA"/>
</dbReference>
<feature type="domain" description="AAA+ ATPase" evidence="2">
    <location>
        <begin position="219"/>
        <end position="401"/>
    </location>
</feature>
<dbReference type="SUPFAM" id="SSF54211">
    <property type="entry name" value="Ribosomal protein S5 domain 2-like"/>
    <property type="match status" value="1"/>
</dbReference>
<dbReference type="InterPro" id="IPR025158">
    <property type="entry name" value="Mg_chelat-rel_C"/>
</dbReference>
<dbReference type="Pfam" id="PF13541">
    <property type="entry name" value="ChlI"/>
    <property type="match status" value="1"/>
</dbReference>
<dbReference type="Gene3D" id="3.30.230.10">
    <property type="match status" value="1"/>
</dbReference>
<evidence type="ECO:0000256" key="1">
    <source>
        <dbReference type="ARBA" id="ARBA00006354"/>
    </source>
</evidence>
<sequence length="515" mass="58112">MAFSRVLSAAIWGLHVKKIHVETDISNGLPLFQMVGYLSSEVREASERVRTAIRNSGIQMPPRRIVVNLAPAVLRKQGTWFDLAIALSLLEGMELFPKGKLEGILVVGELGLDGGVRKVAGILPIVLYAKEQGFHTCMLPRDNASEGRLAEGIRILGVGSLREAVAYLRGNLEGFKEKAEEKRTEEKKIEKETNQFINDFREVQGQEIVKRAVEVSVAGGHNLLLLGPPGSGKSMIAARIPTILPELTREEQIEITKIYSVLGKLNTEHPLLEARPFRSVHHTVTKTTLAGGGRIPAPGEISLAHKGVLFLDEMAEFQKAVLEVLRQPMEEKEIEIQRVQASCVFPADFMLVGAMNPCPCGNYPDEETCVCTPHQIRTYLGKISQPMLDRMDVCIETPKLSYEVLRRKEEGESSRMIRERVQRTRDIQKERYREKEFLVNARLKPKDLEEFCHLGPVEEEVMKQAFKKLDLTARTYHKILKVARTIADMDESEKISAVHLKEAIGYRMLDKRYWK</sequence>
<dbReference type="PANTHER" id="PTHR32039">
    <property type="entry name" value="MAGNESIUM-CHELATASE SUBUNIT CHLI"/>
    <property type="match status" value="1"/>
</dbReference>
<dbReference type="Proteomes" id="UP000434409">
    <property type="component" value="Unassembled WGS sequence"/>
</dbReference>
<dbReference type="InterPro" id="IPR020568">
    <property type="entry name" value="Ribosomal_Su5_D2-typ_SF"/>
</dbReference>
<dbReference type="AlphaFoldDB" id="A0A6N7UT49"/>
<dbReference type="Pfam" id="PF13335">
    <property type="entry name" value="Mg_chelatase_C"/>
    <property type="match status" value="1"/>
</dbReference>
<dbReference type="InterPro" id="IPR027417">
    <property type="entry name" value="P-loop_NTPase"/>
</dbReference>
<dbReference type="NCBIfam" id="TIGR00368">
    <property type="entry name" value="YifB family Mg chelatase-like AAA ATPase"/>
    <property type="match status" value="1"/>
</dbReference>
<evidence type="ECO:0000259" key="2">
    <source>
        <dbReference type="SMART" id="SM00382"/>
    </source>
</evidence>
<gene>
    <name evidence="3" type="ORF">FYJ34_09325</name>
</gene>
<dbReference type="RefSeq" id="WP_154478131.1">
    <property type="nucleotide sequence ID" value="NZ_JAQYBV010000003.1"/>
</dbReference>
<dbReference type="PANTHER" id="PTHR32039:SF7">
    <property type="entry name" value="COMPETENCE PROTEIN COMM"/>
    <property type="match status" value="1"/>
</dbReference>
<evidence type="ECO:0000313" key="3">
    <source>
        <dbReference type="EMBL" id="MSR94451.1"/>
    </source>
</evidence>